<comment type="caution">
    <text evidence="4">The sequence shown here is derived from an EMBL/GenBank/DDBJ whole genome shotgun (WGS) entry which is preliminary data.</text>
</comment>
<proteinExistence type="predicted"/>
<dbReference type="GO" id="GO:0007005">
    <property type="term" value="P:mitochondrion organization"/>
    <property type="evidence" value="ECO:0007669"/>
    <property type="project" value="TreeGrafter"/>
</dbReference>
<protein>
    <recommendedName>
        <fullName evidence="6">Pentacotripeptide-repeat region of PRORP domain-containing protein</fullName>
    </recommendedName>
</protein>
<sequence>MEMALGLAWSDGLGGGRGALWRRTRRDVGVFRSTVGGRRVLRSASSSRAARRREFRTAASTASPAHWWRRRPTRGADCGDAARRPAPCVEDGCTSMAGAAACAIQRYGKEDLEMRCPNDLLHEYKALLILGNIIFNLKFALFPLLSRFCPYPHVLPPAAGRRAMNTAASCTPLRAWACFSSSSPSRGRPPGPCASSSALFVTDAEKLLSSHLPATTTEPQLVAVLCAYASASLPEKALAAFRSAVPSLPAPITPLPFNALLSTFLRCRKHNRVPQLFPELSKEFSITPNATSYAILVKAYCMIRDDAKALQVLDQMREQGISPTTSIYTSLIDSDDEAPELEASAGASTAVFIQVVLFPLRQRQTHICP</sequence>
<feature type="repeat" description="PPR" evidence="3">
    <location>
        <begin position="289"/>
        <end position="323"/>
    </location>
</feature>
<reference evidence="4 5" key="1">
    <citation type="journal article" date="2019" name="Sci. Rep.">
        <title>A high-quality genome of Eragrostis curvula grass provides insights into Poaceae evolution and supports new strategies to enhance forage quality.</title>
        <authorList>
            <person name="Carballo J."/>
            <person name="Santos B.A.C.M."/>
            <person name="Zappacosta D."/>
            <person name="Garbus I."/>
            <person name="Selva J.P."/>
            <person name="Gallo C.A."/>
            <person name="Diaz A."/>
            <person name="Albertini E."/>
            <person name="Caccamo M."/>
            <person name="Echenique V."/>
        </authorList>
    </citation>
    <scope>NUCLEOTIDE SEQUENCE [LARGE SCALE GENOMIC DNA]</scope>
    <source>
        <strain evidence="5">cv. Victoria</strain>
        <tissue evidence="4">Leaf</tissue>
    </source>
</reference>
<evidence type="ECO:0000256" key="3">
    <source>
        <dbReference type="PROSITE-ProRule" id="PRU00708"/>
    </source>
</evidence>
<dbReference type="Proteomes" id="UP000324897">
    <property type="component" value="Unassembled WGS sequence"/>
</dbReference>
<dbReference type="OrthoDB" id="185373at2759"/>
<accession>A0A5J9TS54</accession>
<dbReference type="Gene3D" id="1.25.40.10">
    <property type="entry name" value="Tetratricopeptide repeat domain"/>
    <property type="match status" value="1"/>
</dbReference>
<dbReference type="Gramene" id="TVU13678">
    <property type="protein sequence ID" value="TVU13678"/>
    <property type="gene ID" value="EJB05_37098"/>
</dbReference>
<dbReference type="GO" id="GO:0006396">
    <property type="term" value="P:RNA processing"/>
    <property type="evidence" value="ECO:0007669"/>
    <property type="project" value="TreeGrafter"/>
</dbReference>
<evidence type="ECO:0008006" key="6">
    <source>
        <dbReference type="Google" id="ProtNLM"/>
    </source>
</evidence>
<dbReference type="AlphaFoldDB" id="A0A5J9TS54"/>
<dbReference type="Pfam" id="PF13812">
    <property type="entry name" value="PPR_3"/>
    <property type="match status" value="1"/>
</dbReference>
<keyword evidence="2" id="KW-0809">Transit peptide</keyword>
<dbReference type="PANTHER" id="PTHR47934:SF26">
    <property type="entry name" value="SMALL RIBOSOMAL SUBUNIT PROTEIN MS78 (RPPR3A)"/>
    <property type="match status" value="1"/>
</dbReference>
<dbReference type="GO" id="GO:0003729">
    <property type="term" value="F:mRNA binding"/>
    <property type="evidence" value="ECO:0007669"/>
    <property type="project" value="TreeGrafter"/>
</dbReference>
<evidence type="ECO:0000313" key="5">
    <source>
        <dbReference type="Proteomes" id="UP000324897"/>
    </source>
</evidence>
<keyword evidence="5" id="KW-1185">Reference proteome</keyword>
<dbReference type="InterPro" id="IPR011990">
    <property type="entry name" value="TPR-like_helical_dom_sf"/>
</dbReference>
<name>A0A5J9TS54_9POAL</name>
<feature type="non-terminal residue" evidence="4">
    <location>
        <position position="1"/>
    </location>
</feature>
<dbReference type="EMBL" id="RWGY01000031">
    <property type="protein sequence ID" value="TVU13678.1"/>
    <property type="molecule type" value="Genomic_DNA"/>
</dbReference>
<evidence type="ECO:0000256" key="2">
    <source>
        <dbReference type="ARBA" id="ARBA00022946"/>
    </source>
</evidence>
<evidence type="ECO:0000313" key="4">
    <source>
        <dbReference type="EMBL" id="TVU13678.1"/>
    </source>
</evidence>
<gene>
    <name evidence="4" type="ORF">EJB05_37098</name>
</gene>
<dbReference type="PROSITE" id="PS51375">
    <property type="entry name" value="PPR"/>
    <property type="match status" value="1"/>
</dbReference>
<dbReference type="InterPro" id="IPR051114">
    <property type="entry name" value="Mito_RNA_Proc_CCM1"/>
</dbReference>
<dbReference type="GO" id="GO:0005739">
    <property type="term" value="C:mitochondrion"/>
    <property type="evidence" value="ECO:0007669"/>
    <property type="project" value="TreeGrafter"/>
</dbReference>
<dbReference type="PANTHER" id="PTHR47934">
    <property type="entry name" value="PENTATRICOPEPTIDE REPEAT-CONTAINING PROTEIN PET309, MITOCHONDRIAL"/>
    <property type="match status" value="1"/>
</dbReference>
<dbReference type="NCBIfam" id="TIGR00756">
    <property type="entry name" value="PPR"/>
    <property type="match status" value="1"/>
</dbReference>
<organism evidence="4 5">
    <name type="scientific">Eragrostis curvula</name>
    <name type="common">weeping love grass</name>
    <dbReference type="NCBI Taxonomy" id="38414"/>
    <lineage>
        <taxon>Eukaryota</taxon>
        <taxon>Viridiplantae</taxon>
        <taxon>Streptophyta</taxon>
        <taxon>Embryophyta</taxon>
        <taxon>Tracheophyta</taxon>
        <taxon>Spermatophyta</taxon>
        <taxon>Magnoliopsida</taxon>
        <taxon>Liliopsida</taxon>
        <taxon>Poales</taxon>
        <taxon>Poaceae</taxon>
        <taxon>PACMAD clade</taxon>
        <taxon>Chloridoideae</taxon>
        <taxon>Eragrostideae</taxon>
        <taxon>Eragrostidinae</taxon>
        <taxon>Eragrostis</taxon>
    </lineage>
</organism>
<dbReference type="InterPro" id="IPR002885">
    <property type="entry name" value="PPR_rpt"/>
</dbReference>
<evidence type="ECO:0000256" key="1">
    <source>
        <dbReference type="ARBA" id="ARBA00022737"/>
    </source>
</evidence>
<keyword evidence="1" id="KW-0677">Repeat</keyword>